<keyword evidence="2" id="KW-0645">Protease</keyword>
<keyword evidence="6" id="KW-0862">Zinc</keyword>
<evidence type="ECO:0000259" key="10">
    <source>
        <dbReference type="Pfam" id="PF05572"/>
    </source>
</evidence>
<organism evidence="12 13">
    <name type="scientific">Flavobacterium erciyesense</name>
    <dbReference type="NCBI Taxonomy" id="2825842"/>
    <lineage>
        <taxon>Bacteria</taxon>
        <taxon>Pseudomonadati</taxon>
        <taxon>Bacteroidota</taxon>
        <taxon>Flavobacteriia</taxon>
        <taxon>Flavobacteriales</taxon>
        <taxon>Flavobacteriaceae</taxon>
        <taxon>Flavobacterium</taxon>
    </lineage>
</organism>
<reference evidence="12 13" key="1">
    <citation type="submission" date="2021-04" db="EMBL/GenBank/DDBJ databases">
        <title>Description of novel Flavobacterium sp. F-328.</title>
        <authorList>
            <person name="Saticioglu I.B."/>
        </authorList>
    </citation>
    <scope>NUCLEOTIDE SEQUENCE [LARGE SCALE GENOMIC DNA]</scope>
    <source>
        <strain evidence="12 13">F-328</strain>
    </source>
</reference>
<dbReference type="NCBIfam" id="TIGR04183">
    <property type="entry name" value="Por_Secre_tail"/>
    <property type="match status" value="1"/>
</dbReference>
<dbReference type="Proteomes" id="UP000679008">
    <property type="component" value="Unassembled WGS sequence"/>
</dbReference>
<comment type="similarity">
    <text evidence="1">Belongs to the peptidase M43B family.</text>
</comment>
<keyword evidence="3" id="KW-0479">Metal-binding</keyword>
<dbReference type="InterPro" id="IPR008754">
    <property type="entry name" value="Peptidase_M43"/>
</dbReference>
<accession>A0ABS5D5D3</accession>
<evidence type="ECO:0000313" key="13">
    <source>
        <dbReference type="Proteomes" id="UP000679008"/>
    </source>
</evidence>
<evidence type="ECO:0000256" key="1">
    <source>
        <dbReference type="ARBA" id="ARBA00008721"/>
    </source>
</evidence>
<gene>
    <name evidence="12" type="ORF">KBJ98_11070</name>
</gene>
<evidence type="ECO:0000256" key="8">
    <source>
        <dbReference type="ARBA" id="ARBA00023157"/>
    </source>
</evidence>
<comment type="caution">
    <text evidence="12">The sequence shown here is derived from an EMBL/GenBank/DDBJ whole genome shotgun (WGS) entry which is preliminary data.</text>
</comment>
<keyword evidence="5" id="KW-0378">Hydrolase</keyword>
<feature type="domain" description="Secretion system C-terminal sorting" evidence="11">
    <location>
        <begin position="605"/>
        <end position="671"/>
    </location>
</feature>
<keyword evidence="4 9" id="KW-0732">Signal</keyword>
<proteinExistence type="inferred from homology"/>
<feature type="domain" description="Peptidase M43 pregnancy-associated plasma-A" evidence="10">
    <location>
        <begin position="189"/>
        <end position="351"/>
    </location>
</feature>
<keyword evidence="7" id="KW-0482">Metalloprotease</keyword>
<keyword evidence="8" id="KW-1015">Disulfide bond</keyword>
<feature type="chain" id="PRO_5045324078" evidence="9">
    <location>
        <begin position="21"/>
        <end position="681"/>
    </location>
</feature>
<dbReference type="CDD" id="cd04275">
    <property type="entry name" value="ZnMc_pappalysin_like"/>
    <property type="match status" value="1"/>
</dbReference>
<evidence type="ECO:0000256" key="9">
    <source>
        <dbReference type="SAM" id="SignalP"/>
    </source>
</evidence>
<evidence type="ECO:0000259" key="11">
    <source>
        <dbReference type="Pfam" id="PF18962"/>
    </source>
</evidence>
<dbReference type="RefSeq" id="WP_210790700.1">
    <property type="nucleotide sequence ID" value="NZ_JAGPXB010000010.1"/>
</dbReference>
<feature type="signal peptide" evidence="9">
    <location>
        <begin position="1"/>
        <end position="20"/>
    </location>
</feature>
<evidence type="ECO:0000256" key="7">
    <source>
        <dbReference type="ARBA" id="ARBA00023049"/>
    </source>
</evidence>
<dbReference type="InterPro" id="IPR024079">
    <property type="entry name" value="MetalloPept_cat_dom_sf"/>
</dbReference>
<dbReference type="Gene3D" id="2.60.40.10">
    <property type="entry name" value="Immunoglobulins"/>
    <property type="match status" value="1"/>
</dbReference>
<evidence type="ECO:0000256" key="5">
    <source>
        <dbReference type="ARBA" id="ARBA00022801"/>
    </source>
</evidence>
<evidence type="ECO:0000313" key="12">
    <source>
        <dbReference type="EMBL" id="MBQ0909244.1"/>
    </source>
</evidence>
<dbReference type="EMBL" id="JAGPXB010000010">
    <property type="protein sequence ID" value="MBQ0909244.1"/>
    <property type="molecule type" value="Genomic_DNA"/>
</dbReference>
<dbReference type="Pfam" id="PF18962">
    <property type="entry name" value="Por_Secre_tail"/>
    <property type="match status" value="1"/>
</dbReference>
<dbReference type="InterPro" id="IPR026444">
    <property type="entry name" value="Secre_tail"/>
</dbReference>
<evidence type="ECO:0000256" key="2">
    <source>
        <dbReference type="ARBA" id="ARBA00022670"/>
    </source>
</evidence>
<dbReference type="SUPFAM" id="SSF55486">
    <property type="entry name" value="Metalloproteases ('zincins'), catalytic domain"/>
    <property type="match status" value="1"/>
</dbReference>
<sequence>MKKITFLLLLIIIAHHSSFAQSNADATLFGKKKAIQAGKVIRCASTEYEEYLKTSNPQRLSTQEFERWLAPQVQLEQAKKRNSSKTAQTNAVITIPVVVHVIHNGDAVGTNENLFAEQINSQIRVLNEDFRRKVSTPGFNTNPVGADIEIEFALAKRDPAGVLSNGIHRVNLGKDSWSLDEIENTVKPQTQWNPDKYLNIWVLNFDRTDLLGYAQFPSSAGLPGLNSSGGAAATDGVVIQYQFFGSKSYFPTGTYGPTYDQGRTATHEVGHFLGLRHIWGDANEDEDGCSVDDFCQDTPNTAIDNSGCPTNVDSCINSPGLDMVENYMDYTDDICMNIFTGDQKTRMITVINNSIRRASLKTSDALTPGVILNNDGAIAISNLNIQKCSNSFTPVIILENKGNAALTAATIRYSIDNTNLQTLNWTGNLDTNTSTTLTLNTLTTSGGTHNFNATIINVNNTTDQNSANNSADQTFKVDKNVSSTIINFTLQNDRFGSETTWQLTNSAGTILYSGGPYTDVARAQPLPAPVKETFVLANNDCYTFTINDDAADGVCCDWGEGFYTLATPTNETIVTGGAFTDTESTNFRIGTLGTNTIDTLQNIFLYPNPTADILNVSLDANSIDYPTSYSIINLLGQTIRTKTIESKQELQINVANLAQGMYFLQLVTDGSSRQTIPFIKK</sequence>
<dbReference type="InterPro" id="IPR013783">
    <property type="entry name" value="Ig-like_fold"/>
</dbReference>
<dbReference type="Pfam" id="PF05572">
    <property type="entry name" value="Peptidase_M43"/>
    <property type="match status" value="1"/>
</dbReference>
<dbReference type="PANTHER" id="PTHR47466">
    <property type="match status" value="1"/>
</dbReference>
<evidence type="ECO:0000256" key="3">
    <source>
        <dbReference type="ARBA" id="ARBA00022723"/>
    </source>
</evidence>
<evidence type="ECO:0000256" key="6">
    <source>
        <dbReference type="ARBA" id="ARBA00022833"/>
    </source>
</evidence>
<protein>
    <submittedName>
        <fullName evidence="12">T9SS type A sorting domain-containing protein</fullName>
    </submittedName>
</protein>
<name>A0ABS5D5D3_9FLAO</name>
<dbReference type="PANTHER" id="PTHR47466:SF1">
    <property type="entry name" value="METALLOPROTEASE MEP1 (AFU_ORTHOLOGUE AFUA_1G07730)-RELATED"/>
    <property type="match status" value="1"/>
</dbReference>
<dbReference type="Gene3D" id="3.40.390.10">
    <property type="entry name" value="Collagenase (Catalytic Domain)"/>
    <property type="match status" value="1"/>
</dbReference>
<keyword evidence="13" id="KW-1185">Reference proteome</keyword>
<evidence type="ECO:0000256" key="4">
    <source>
        <dbReference type="ARBA" id="ARBA00022729"/>
    </source>
</evidence>